<dbReference type="RefSeq" id="XP_014145306.1">
    <property type="nucleotide sequence ID" value="XM_014289831.1"/>
</dbReference>
<feature type="domain" description="SRR1-like" evidence="3">
    <location>
        <begin position="136"/>
        <end position="253"/>
    </location>
</feature>
<dbReference type="AlphaFoldDB" id="A0A0L0F469"/>
<dbReference type="Pfam" id="PF07985">
    <property type="entry name" value="SRR1"/>
    <property type="match status" value="1"/>
</dbReference>
<feature type="region of interest" description="Disordered" evidence="2">
    <location>
        <begin position="12"/>
        <end position="32"/>
    </location>
</feature>
<accession>A0A0L0F469</accession>
<evidence type="ECO:0000256" key="2">
    <source>
        <dbReference type="SAM" id="MobiDB-lite"/>
    </source>
</evidence>
<reference evidence="4 5" key="1">
    <citation type="submission" date="2011-02" db="EMBL/GenBank/DDBJ databases">
        <title>The Genome Sequence of Sphaeroforma arctica JP610.</title>
        <authorList>
            <consortium name="The Broad Institute Genome Sequencing Platform"/>
            <person name="Russ C."/>
            <person name="Cuomo C."/>
            <person name="Young S.K."/>
            <person name="Zeng Q."/>
            <person name="Gargeya S."/>
            <person name="Alvarado L."/>
            <person name="Berlin A."/>
            <person name="Chapman S.B."/>
            <person name="Chen Z."/>
            <person name="Freedman E."/>
            <person name="Gellesch M."/>
            <person name="Goldberg J."/>
            <person name="Griggs A."/>
            <person name="Gujja S."/>
            <person name="Heilman E."/>
            <person name="Heiman D."/>
            <person name="Howarth C."/>
            <person name="Mehta T."/>
            <person name="Neiman D."/>
            <person name="Pearson M."/>
            <person name="Roberts A."/>
            <person name="Saif S."/>
            <person name="Shea T."/>
            <person name="Shenoy N."/>
            <person name="Sisk P."/>
            <person name="Stolte C."/>
            <person name="Sykes S."/>
            <person name="White J."/>
            <person name="Yandava C."/>
            <person name="Burger G."/>
            <person name="Gray M.W."/>
            <person name="Holland P.W.H."/>
            <person name="King N."/>
            <person name="Lang F.B.F."/>
            <person name="Roger A.J."/>
            <person name="Ruiz-Trillo I."/>
            <person name="Haas B."/>
            <person name="Nusbaum C."/>
            <person name="Birren B."/>
        </authorList>
    </citation>
    <scope>NUCLEOTIDE SEQUENCE [LARGE SCALE GENOMIC DNA]</scope>
    <source>
        <strain evidence="4 5">JP610</strain>
    </source>
</reference>
<comment type="similarity">
    <text evidence="1">Belongs to the SRR1 family.</text>
</comment>
<dbReference type="OrthoDB" id="551431at2759"/>
<dbReference type="EMBL" id="KQ248871">
    <property type="protein sequence ID" value="KNC71404.1"/>
    <property type="molecule type" value="Genomic_DNA"/>
</dbReference>
<evidence type="ECO:0000259" key="3">
    <source>
        <dbReference type="Pfam" id="PF07985"/>
    </source>
</evidence>
<feature type="non-terminal residue" evidence="4">
    <location>
        <position position="254"/>
    </location>
</feature>
<dbReference type="eggNOG" id="KOG3131">
    <property type="taxonomic scope" value="Eukaryota"/>
</dbReference>
<sequence length="254" mass="28890">MEEDGFTLVKNKRKDGLRSKNRLTGHKKSSHHKWSAKAIAASKSMKPRSIEGNGTIKLKLISDIQKAQTSIEASSFWSQGQGLLNNAIHRLHCRKGDHVLCKRRSSDLSGKPRNERGDKSCYAPYNNEQVDFNREEMPSELVCYGIGSLLDSQSARYQLAYALAVRKYLSLAPRTLMIYEPVLSPLELEVLQQEYECEIIGVDEEAKRSVTDCTLFFMPHCSARMYNNLLWANWDAKSCAKLIVVGNSFQRYHL</sequence>
<dbReference type="PANTHER" id="PTHR28626:SF3">
    <property type="entry name" value="SRR1-LIKE PROTEIN"/>
    <property type="match status" value="1"/>
</dbReference>
<dbReference type="Proteomes" id="UP000054560">
    <property type="component" value="Unassembled WGS sequence"/>
</dbReference>
<evidence type="ECO:0000256" key="1">
    <source>
        <dbReference type="ARBA" id="ARBA00009856"/>
    </source>
</evidence>
<proteinExistence type="inferred from homology"/>
<dbReference type="PANTHER" id="PTHR28626">
    <property type="entry name" value="SRR1-LIKE PROTEIN"/>
    <property type="match status" value="1"/>
</dbReference>
<evidence type="ECO:0000313" key="5">
    <source>
        <dbReference type="Proteomes" id="UP000054560"/>
    </source>
</evidence>
<dbReference type="GeneID" id="25916559"/>
<dbReference type="GO" id="GO:0005737">
    <property type="term" value="C:cytoplasm"/>
    <property type="evidence" value="ECO:0007669"/>
    <property type="project" value="TreeGrafter"/>
</dbReference>
<protein>
    <recommendedName>
        <fullName evidence="3">SRR1-like domain-containing protein</fullName>
    </recommendedName>
</protein>
<organism evidence="4 5">
    <name type="scientific">Sphaeroforma arctica JP610</name>
    <dbReference type="NCBI Taxonomy" id="667725"/>
    <lineage>
        <taxon>Eukaryota</taxon>
        <taxon>Ichthyosporea</taxon>
        <taxon>Ichthyophonida</taxon>
        <taxon>Sphaeroforma</taxon>
    </lineage>
</organism>
<name>A0A0L0F469_9EUKA</name>
<evidence type="ECO:0000313" key="4">
    <source>
        <dbReference type="EMBL" id="KNC71404.1"/>
    </source>
</evidence>
<dbReference type="InterPro" id="IPR040044">
    <property type="entry name" value="SRR1L"/>
</dbReference>
<dbReference type="InterPro" id="IPR012942">
    <property type="entry name" value="SRR1-like"/>
</dbReference>
<dbReference type="GO" id="GO:0005634">
    <property type="term" value="C:nucleus"/>
    <property type="evidence" value="ECO:0007669"/>
    <property type="project" value="TreeGrafter"/>
</dbReference>
<keyword evidence="5" id="KW-1185">Reference proteome</keyword>
<gene>
    <name evidence="4" type="ORF">SARC_16055</name>
</gene>